<keyword evidence="1" id="KW-0378">Hydrolase</keyword>
<comment type="caution">
    <text evidence="1">The sequence shown here is derived from an EMBL/GenBank/DDBJ whole genome shotgun (WGS) entry which is preliminary data.</text>
</comment>
<dbReference type="NCBIfam" id="TIGR00099">
    <property type="entry name" value="Cof-subfamily"/>
    <property type="match status" value="1"/>
</dbReference>
<evidence type="ECO:0000313" key="4">
    <source>
        <dbReference type="Proteomes" id="UP001209666"/>
    </source>
</evidence>
<dbReference type="SUPFAM" id="SSF56784">
    <property type="entry name" value="HAD-like"/>
    <property type="match status" value="1"/>
</dbReference>
<dbReference type="Proteomes" id="UP001209666">
    <property type="component" value="Unassembled WGS sequence"/>
</dbReference>
<reference evidence="1" key="2">
    <citation type="submission" date="2021-10" db="EMBL/GenBank/DDBJ databases">
        <title>Anaerobic single-cell dispensing facilitates the cultivation of human gut bacteria.</title>
        <authorList>
            <person name="Afrizal A."/>
        </authorList>
    </citation>
    <scope>NUCLEOTIDE SEQUENCE</scope>
    <source>
        <strain evidence="1">CLA-AA-H204</strain>
    </source>
</reference>
<dbReference type="GO" id="GO:0005829">
    <property type="term" value="C:cytosol"/>
    <property type="evidence" value="ECO:0007669"/>
    <property type="project" value="TreeGrafter"/>
</dbReference>
<dbReference type="Gene3D" id="3.30.1240.10">
    <property type="match status" value="1"/>
</dbReference>
<dbReference type="EMBL" id="JAJEQW010000007">
    <property type="protein sequence ID" value="MCC2242208.1"/>
    <property type="molecule type" value="Genomic_DNA"/>
</dbReference>
<dbReference type="InterPro" id="IPR000150">
    <property type="entry name" value="Cof"/>
</dbReference>
<dbReference type="AlphaFoldDB" id="A0AAW4WBQ5"/>
<reference evidence="2" key="3">
    <citation type="submission" date="2022-09" db="EMBL/GenBank/DDBJ databases">
        <authorList>
            <person name="Hitch T.C.A."/>
        </authorList>
    </citation>
    <scope>NUCLEOTIDE SEQUENCE</scope>
    <source>
        <strain evidence="2">Sanger_19</strain>
    </source>
</reference>
<dbReference type="SFLD" id="SFLDG01140">
    <property type="entry name" value="C2.B:_Phosphomannomutase_and_P"/>
    <property type="match status" value="1"/>
</dbReference>
<dbReference type="SFLD" id="SFLDS00003">
    <property type="entry name" value="Haloacid_Dehalogenase"/>
    <property type="match status" value="1"/>
</dbReference>
<reference evidence="2 4" key="1">
    <citation type="journal article" date="2021" name="ISME Commun">
        <title>Automated analysis of genomic sequences facilitates high-throughput and comprehensive description of bacteria.</title>
        <authorList>
            <person name="Hitch T.C.A."/>
        </authorList>
    </citation>
    <scope>NUCLEOTIDE SEQUENCE [LARGE SCALE GENOMIC DNA]</scope>
    <source>
        <strain evidence="2 4">Sanger_19</strain>
    </source>
</reference>
<dbReference type="RefSeq" id="WP_227710135.1">
    <property type="nucleotide sequence ID" value="NZ_JAJEQW010000007.1"/>
</dbReference>
<sequence length="270" mass="29869">MSRKLIFLDVDGTLVDFTMHMPESAREALSIARKRGHLISLCTGRTVTNVYPWLLEFGFDAIVASAGAYVSANDKVIYHSVLANDKVQDMVEVLKEHGACFMLQGINGRYVDEENAKKMRERCMRLGLDIDGALNGMTLVEHPEQMPALESGMYFDADIPVDVMQKEVGNYIKITGASFGKDRQMSGEMTKMGVNKATGMQRLMDELKIGREDTIAFGDGPNDVEMLQFAGTGVAMGNAIPAVKQYADMVTDKIDEDGLYHAFERLHLLG</sequence>
<dbReference type="InterPro" id="IPR023214">
    <property type="entry name" value="HAD_sf"/>
</dbReference>
<dbReference type="PROSITE" id="PS01229">
    <property type="entry name" value="COF_2"/>
    <property type="match status" value="1"/>
</dbReference>
<dbReference type="NCBIfam" id="TIGR01484">
    <property type="entry name" value="HAD-SF-IIB"/>
    <property type="match status" value="1"/>
</dbReference>
<dbReference type="Pfam" id="PF08282">
    <property type="entry name" value="Hydrolase_3"/>
    <property type="match status" value="1"/>
</dbReference>
<evidence type="ECO:0000313" key="2">
    <source>
        <dbReference type="EMBL" id="MCU6716728.1"/>
    </source>
</evidence>
<organism evidence="1 3">
    <name type="scientific">Roseburia amylophila</name>
    <dbReference type="NCBI Taxonomy" id="2981794"/>
    <lineage>
        <taxon>Bacteria</taxon>
        <taxon>Bacillati</taxon>
        <taxon>Bacillota</taxon>
        <taxon>Clostridia</taxon>
        <taxon>Lachnospirales</taxon>
        <taxon>Lachnospiraceae</taxon>
        <taxon>Roseburia</taxon>
    </lineage>
</organism>
<dbReference type="PANTHER" id="PTHR10000:SF25">
    <property type="entry name" value="PHOSPHATASE YKRA-RELATED"/>
    <property type="match status" value="1"/>
</dbReference>
<dbReference type="EMBL" id="JAOQKI010000006">
    <property type="protein sequence ID" value="MCU6716728.1"/>
    <property type="molecule type" value="Genomic_DNA"/>
</dbReference>
<dbReference type="GO" id="GO:0016791">
    <property type="term" value="F:phosphatase activity"/>
    <property type="evidence" value="ECO:0007669"/>
    <property type="project" value="TreeGrafter"/>
</dbReference>
<keyword evidence="4" id="KW-1185">Reference proteome</keyword>
<dbReference type="InterPro" id="IPR006379">
    <property type="entry name" value="HAD-SF_hydro_IIB"/>
</dbReference>
<protein>
    <submittedName>
        <fullName evidence="1">HAD family hydrolase</fullName>
    </submittedName>
</protein>
<dbReference type="PANTHER" id="PTHR10000">
    <property type="entry name" value="PHOSPHOSERINE PHOSPHATASE"/>
    <property type="match status" value="1"/>
</dbReference>
<dbReference type="Gene3D" id="3.40.50.1000">
    <property type="entry name" value="HAD superfamily/HAD-like"/>
    <property type="match status" value="1"/>
</dbReference>
<dbReference type="Proteomes" id="UP001198893">
    <property type="component" value="Unassembled WGS sequence"/>
</dbReference>
<accession>A0AAW4WBQ5</accession>
<dbReference type="InterPro" id="IPR036412">
    <property type="entry name" value="HAD-like_sf"/>
</dbReference>
<proteinExistence type="predicted"/>
<evidence type="ECO:0000313" key="3">
    <source>
        <dbReference type="Proteomes" id="UP001198893"/>
    </source>
</evidence>
<evidence type="ECO:0000313" key="1">
    <source>
        <dbReference type="EMBL" id="MCC2242208.1"/>
    </source>
</evidence>
<dbReference type="GO" id="GO:0000287">
    <property type="term" value="F:magnesium ion binding"/>
    <property type="evidence" value="ECO:0007669"/>
    <property type="project" value="TreeGrafter"/>
</dbReference>
<name>A0AAW4WBQ5_9FIRM</name>
<gene>
    <name evidence="1" type="ORF">LKD47_07840</name>
    <name evidence="2" type="ORF">OCV43_05475</name>
</gene>